<evidence type="ECO:0000256" key="4">
    <source>
        <dbReference type="ARBA" id="ARBA00022679"/>
    </source>
</evidence>
<organism evidence="7 8">
    <name type="scientific">Nitrosomonas supralitoralis</name>
    <dbReference type="NCBI Taxonomy" id="2116706"/>
    <lineage>
        <taxon>Bacteria</taxon>
        <taxon>Pseudomonadati</taxon>
        <taxon>Pseudomonadota</taxon>
        <taxon>Betaproteobacteria</taxon>
        <taxon>Nitrosomonadales</taxon>
        <taxon>Nitrosomonadaceae</taxon>
        <taxon>Nitrosomonas</taxon>
    </lineage>
</organism>
<sequence>MAGKLYLVPAPISENDIAWVLPTAVQQCVAGISYFIVEHPKTARHFLKQLNCKCPLQELNVQTLNEHTQAKDLLPLLDPLLAGHDVGLLSEAGCPGVADPGAELVRLAHKNSITVVPLVGPSSILLALMASGLNGQRFVFHGYLPVESVARASKIIELEKISIKLKQTQIFIETPYRNQKLLEQLVKVCNDNTDLCVATDLTFFSEMIATRSIKEWRCALPDINKIPAIFLLHG</sequence>
<evidence type="ECO:0000256" key="1">
    <source>
        <dbReference type="ARBA" id="ARBA00022490"/>
    </source>
</evidence>
<dbReference type="InterPro" id="IPR000878">
    <property type="entry name" value="4pyrrol_Mease"/>
</dbReference>
<dbReference type="OrthoDB" id="7061662at2"/>
<keyword evidence="3 7" id="KW-0489">Methyltransferase</keyword>
<comment type="caution">
    <text evidence="7">The sequence shown here is derived from an EMBL/GenBank/DDBJ whole genome shotgun (WGS) entry which is preliminary data.</text>
</comment>
<dbReference type="EMBL" id="PXXU01000003">
    <property type="protein sequence ID" value="PSJ18714.1"/>
    <property type="molecule type" value="Genomic_DNA"/>
</dbReference>
<name>A0A2P7NZ40_9PROT</name>
<keyword evidence="5" id="KW-0949">S-adenosyl-L-methionine</keyword>
<dbReference type="GO" id="GO:0006364">
    <property type="term" value="P:rRNA processing"/>
    <property type="evidence" value="ECO:0007669"/>
    <property type="project" value="UniProtKB-KW"/>
</dbReference>
<evidence type="ECO:0000256" key="2">
    <source>
        <dbReference type="ARBA" id="ARBA00022552"/>
    </source>
</evidence>
<dbReference type="CDD" id="cd11649">
    <property type="entry name" value="RsmI_like"/>
    <property type="match status" value="1"/>
</dbReference>
<evidence type="ECO:0000313" key="8">
    <source>
        <dbReference type="Proteomes" id="UP000241912"/>
    </source>
</evidence>
<dbReference type="InterPro" id="IPR014777">
    <property type="entry name" value="4pyrrole_Mease_sub1"/>
</dbReference>
<keyword evidence="8" id="KW-1185">Reference proteome</keyword>
<reference evidence="7 8" key="1">
    <citation type="submission" date="2018-03" db="EMBL/GenBank/DDBJ databases">
        <title>Draft genome of Nitrosomonas supralitoralis APG5.</title>
        <authorList>
            <person name="Urakawa H."/>
            <person name="Lopez J.V."/>
        </authorList>
    </citation>
    <scope>NUCLEOTIDE SEQUENCE [LARGE SCALE GENOMIC DNA]</scope>
    <source>
        <strain evidence="7 8">APG5</strain>
    </source>
</reference>
<keyword evidence="4 7" id="KW-0808">Transferase</keyword>
<dbReference type="Gene3D" id="3.30.950.10">
    <property type="entry name" value="Methyltransferase, Cobalt-precorrin-4 Transmethylase, Domain 2"/>
    <property type="match status" value="1"/>
</dbReference>
<keyword evidence="1" id="KW-0963">Cytoplasm</keyword>
<dbReference type="PANTHER" id="PTHR46111:SF2">
    <property type="entry name" value="SAM-DEPENDENT METHYLTRANSFERASE"/>
    <property type="match status" value="1"/>
</dbReference>
<keyword evidence="2" id="KW-0698">rRNA processing</keyword>
<dbReference type="PANTHER" id="PTHR46111">
    <property type="entry name" value="RIBOSOMAL RNA SMALL SUBUNIT METHYLTRANSFERASE I"/>
    <property type="match status" value="1"/>
</dbReference>
<protein>
    <submittedName>
        <fullName evidence="7">SAM-dependent methyltransferase</fullName>
    </submittedName>
</protein>
<dbReference type="GO" id="GO:0032259">
    <property type="term" value="P:methylation"/>
    <property type="evidence" value="ECO:0007669"/>
    <property type="project" value="UniProtKB-KW"/>
</dbReference>
<dbReference type="SUPFAM" id="SSF53790">
    <property type="entry name" value="Tetrapyrrole methylase"/>
    <property type="match status" value="1"/>
</dbReference>
<proteinExistence type="predicted"/>
<dbReference type="RefSeq" id="WP_106705520.1">
    <property type="nucleotide sequence ID" value="NZ_PXXU01000003.1"/>
</dbReference>
<dbReference type="GO" id="GO:0008168">
    <property type="term" value="F:methyltransferase activity"/>
    <property type="evidence" value="ECO:0007669"/>
    <property type="project" value="UniProtKB-KW"/>
</dbReference>
<evidence type="ECO:0000313" key="7">
    <source>
        <dbReference type="EMBL" id="PSJ18714.1"/>
    </source>
</evidence>
<dbReference type="Pfam" id="PF00590">
    <property type="entry name" value="TP_methylase"/>
    <property type="match status" value="1"/>
</dbReference>
<dbReference type="AlphaFoldDB" id="A0A2P7NZ40"/>
<gene>
    <name evidence="7" type="ORF">C7H79_01460</name>
</gene>
<accession>A0A2P7NZ40</accession>
<dbReference type="Proteomes" id="UP000241912">
    <property type="component" value="Unassembled WGS sequence"/>
</dbReference>
<dbReference type="InterPro" id="IPR014776">
    <property type="entry name" value="4pyrrole_Mease_sub2"/>
</dbReference>
<feature type="domain" description="Tetrapyrrole methylase" evidence="6">
    <location>
        <begin position="65"/>
        <end position="211"/>
    </location>
</feature>
<dbReference type="InterPro" id="IPR008189">
    <property type="entry name" value="rRNA_ssu_MeTfrase_I"/>
</dbReference>
<dbReference type="InterPro" id="IPR035996">
    <property type="entry name" value="4pyrrol_Methylase_sf"/>
</dbReference>
<evidence type="ECO:0000256" key="3">
    <source>
        <dbReference type="ARBA" id="ARBA00022603"/>
    </source>
</evidence>
<dbReference type="Gene3D" id="3.40.1010.10">
    <property type="entry name" value="Cobalt-precorrin-4 Transmethylase, Domain 1"/>
    <property type="match status" value="1"/>
</dbReference>
<evidence type="ECO:0000256" key="5">
    <source>
        <dbReference type="ARBA" id="ARBA00022691"/>
    </source>
</evidence>
<evidence type="ECO:0000259" key="6">
    <source>
        <dbReference type="Pfam" id="PF00590"/>
    </source>
</evidence>
<dbReference type="PIRSF" id="PIRSF005917">
    <property type="entry name" value="MTase_YraL"/>
    <property type="match status" value="1"/>
</dbReference>